<name>F4L382_HALH1</name>
<keyword evidence="2" id="KW-1185">Reference proteome</keyword>
<dbReference type="EMBL" id="CP002691">
    <property type="protein sequence ID" value="AEE51716.1"/>
    <property type="molecule type" value="Genomic_DNA"/>
</dbReference>
<dbReference type="eggNOG" id="COG3064">
    <property type="taxonomic scope" value="Bacteria"/>
</dbReference>
<dbReference type="AlphaFoldDB" id="F4L382"/>
<organism evidence="1 2">
    <name type="scientific">Haliscomenobacter hydrossis (strain ATCC 27775 / DSM 1100 / LMG 10767 / O)</name>
    <dbReference type="NCBI Taxonomy" id="760192"/>
    <lineage>
        <taxon>Bacteria</taxon>
        <taxon>Pseudomonadati</taxon>
        <taxon>Bacteroidota</taxon>
        <taxon>Saprospiria</taxon>
        <taxon>Saprospirales</taxon>
        <taxon>Haliscomenobacteraceae</taxon>
        <taxon>Haliscomenobacter</taxon>
    </lineage>
</organism>
<gene>
    <name evidence="1" type="ordered locus">Halhy_3865</name>
</gene>
<dbReference type="HOGENOM" id="CLU_068235_0_1_10"/>
<accession>F4L382</accession>
<sequence length="318" mass="35485">MNHQPILAMKKFVHLILLLLPTAMLWAQDEAIFTHYNLAPILINPAAAGFEETHQIQFNARGQWLGFPDAPKNVGVQYHGPLGNTFGFGLAVMGESAAQVSRVRGRLNTGFRFKVNENVKLAIGFSTEFSQLSLGNNILGEPDYQQGDDIIEAAVNGRQQFDASLGFFGRFYENTYASLSFTNLISERLNNIVSNEAQGSLFQYYVFLVGHKFELSNNQLSLEPSIMVRQVKDTPFNVDINLKAGILNDKLIAGLSYRSLKTIGALIGSEISESFRFFYTFDLSMQDLQQYSTGSHEITLAFGFKGPQNKPGSRYGRR</sequence>
<evidence type="ECO:0000313" key="2">
    <source>
        <dbReference type="Proteomes" id="UP000008461"/>
    </source>
</evidence>
<protein>
    <submittedName>
        <fullName evidence="1">Membrane protein</fullName>
    </submittedName>
</protein>
<dbReference type="Proteomes" id="UP000008461">
    <property type="component" value="Chromosome"/>
</dbReference>
<dbReference type="Pfam" id="PF11751">
    <property type="entry name" value="PorP_SprF"/>
    <property type="match status" value="1"/>
</dbReference>
<reference evidence="1 2" key="1">
    <citation type="journal article" date="2011" name="Stand. Genomic Sci.">
        <title>Complete genome sequence of Haliscomenobacter hydrossis type strain (O).</title>
        <authorList>
            <consortium name="US DOE Joint Genome Institute (JGI-PGF)"/>
            <person name="Daligault H."/>
            <person name="Lapidus A."/>
            <person name="Zeytun A."/>
            <person name="Nolan M."/>
            <person name="Lucas S."/>
            <person name="Del Rio T.G."/>
            <person name="Tice H."/>
            <person name="Cheng J.F."/>
            <person name="Tapia R."/>
            <person name="Han C."/>
            <person name="Goodwin L."/>
            <person name="Pitluck S."/>
            <person name="Liolios K."/>
            <person name="Pagani I."/>
            <person name="Ivanova N."/>
            <person name="Huntemann M."/>
            <person name="Mavromatis K."/>
            <person name="Mikhailova N."/>
            <person name="Pati A."/>
            <person name="Chen A."/>
            <person name="Palaniappan K."/>
            <person name="Land M."/>
            <person name="Hauser L."/>
            <person name="Brambilla E.M."/>
            <person name="Rohde M."/>
            <person name="Verbarg S."/>
            <person name="Goker M."/>
            <person name="Bristow J."/>
            <person name="Eisen J.A."/>
            <person name="Markowitz V."/>
            <person name="Hugenholtz P."/>
            <person name="Kyrpides N.C."/>
            <person name="Klenk H.P."/>
            <person name="Woyke T."/>
        </authorList>
    </citation>
    <scope>NUCLEOTIDE SEQUENCE [LARGE SCALE GENOMIC DNA]</scope>
    <source>
        <strain evidence="2">ATCC 27775 / DSM 1100 / LMG 10767 / O</strain>
    </source>
</reference>
<evidence type="ECO:0000313" key="1">
    <source>
        <dbReference type="EMBL" id="AEE51716.1"/>
    </source>
</evidence>
<proteinExistence type="predicted"/>
<dbReference type="InterPro" id="IPR019861">
    <property type="entry name" value="PorP/SprF_Bacteroidetes"/>
</dbReference>
<reference key="2">
    <citation type="submission" date="2011-04" db="EMBL/GenBank/DDBJ databases">
        <title>Complete sequence of chromosome of Haliscomenobacter hydrossis DSM 1100.</title>
        <authorList>
            <consortium name="US DOE Joint Genome Institute (JGI-PGF)"/>
            <person name="Lucas S."/>
            <person name="Han J."/>
            <person name="Lapidus A."/>
            <person name="Bruce D."/>
            <person name="Goodwin L."/>
            <person name="Pitluck S."/>
            <person name="Peters L."/>
            <person name="Kyrpides N."/>
            <person name="Mavromatis K."/>
            <person name="Ivanova N."/>
            <person name="Ovchinnikova G."/>
            <person name="Pagani I."/>
            <person name="Daligault H."/>
            <person name="Detter J.C."/>
            <person name="Han C."/>
            <person name="Land M."/>
            <person name="Hauser L."/>
            <person name="Markowitz V."/>
            <person name="Cheng J.-F."/>
            <person name="Hugenholtz P."/>
            <person name="Woyke T."/>
            <person name="Wu D."/>
            <person name="Verbarg S."/>
            <person name="Frueling A."/>
            <person name="Brambilla E."/>
            <person name="Klenk H.-P."/>
            <person name="Eisen J.A."/>
        </authorList>
    </citation>
    <scope>NUCLEOTIDE SEQUENCE</scope>
    <source>
        <strain>DSM 1100</strain>
    </source>
</reference>
<dbReference type="NCBIfam" id="TIGR03519">
    <property type="entry name" value="T9SS_PorP_fam"/>
    <property type="match status" value="1"/>
</dbReference>
<dbReference type="STRING" id="760192.Halhy_3865"/>
<dbReference type="KEGG" id="hhy:Halhy_3865"/>